<dbReference type="InterPro" id="IPR015210">
    <property type="entry name" value="NaeI"/>
</dbReference>
<dbReference type="GO" id="GO:0009307">
    <property type="term" value="P:DNA restriction-modification system"/>
    <property type="evidence" value="ECO:0007669"/>
    <property type="project" value="InterPro"/>
</dbReference>
<keyword evidence="3" id="KW-0378">Hydrolase</keyword>
<proteinExistence type="predicted"/>
<dbReference type="GO" id="GO:0003677">
    <property type="term" value="F:DNA binding"/>
    <property type="evidence" value="ECO:0007669"/>
    <property type="project" value="InterPro"/>
</dbReference>
<evidence type="ECO:0000313" key="6">
    <source>
        <dbReference type="EMBL" id="PSK89371.1"/>
    </source>
</evidence>
<evidence type="ECO:0000256" key="2">
    <source>
        <dbReference type="ARBA" id="ARBA00022759"/>
    </source>
</evidence>
<keyword evidence="7" id="KW-1185">Reference proteome</keyword>
<dbReference type="AlphaFoldDB" id="A0A2P8CWM5"/>
<dbReference type="EMBL" id="PYGA01000026">
    <property type="protein sequence ID" value="PSK89371.1"/>
    <property type="molecule type" value="Genomic_DNA"/>
</dbReference>
<feature type="region of interest" description="Disordered" evidence="4">
    <location>
        <begin position="290"/>
        <end position="318"/>
    </location>
</feature>
<dbReference type="Pfam" id="PF09126">
    <property type="entry name" value="NaeI"/>
    <property type="match status" value="1"/>
</dbReference>
<protein>
    <submittedName>
        <fullName evidence="6">Restriction endonuclease NaeI</fullName>
    </submittedName>
</protein>
<dbReference type="InterPro" id="IPR011335">
    <property type="entry name" value="Restrct_endonuc-II-like"/>
</dbReference>
<dbReference type="RefSeq" id="WP_211301504.1">
    <property type="nucleotide sequence ID" value="NZ_PYGA01000026.1"/>
</dbReference>
<evidence type="ECO:0000256" key="4">
    <source>
        <dbReference type="SAM" id="MobiDB-lite"/>
    </source>
</evidence>
<name>A0A2P8CWM5_9ACTN</name>
<dbReference type="Gene3D" id="1.10.10.10">
    <property type="entry name" value="Winged helix-like DNA-binding domain superfamily/Winged helix DNA-binding domain"/>
    <property type="match status" value="1"/>
</dbReference>
<evidence type="ECO:0000259" key="5">
    <source>
        <dbReference type="Pfam" id="PF09126"/>
    </source>
</evidence>
<feature type="domain" description="Type II restriction enzyme NaeI" evidence="5">
    <location>
        <begin position="29"/>
        <end position="311"/>
    </location>
</feature>
<dbReference type="CDD" id="cd22338">
    <property type="entry name" value="NaeI-like"/>
    <property type="match status" value="1"/>
</dbReference>
<feature type="region of interest" description="Disordered" evidence="4">
    <location>
        <begin position="1"/>
        <end position="25"/>
    </location>
</feature>
<dbReference type="InterPro" id="IPR036388">
    <property type="entry name" value="WH-like_DNA-bd_sf"/>
</dbReference>
<gene>
    <name evidence="6" type="ORF">CLV63_1267</name>
</gene>
<dbReference type="Gene3D" id="3.40.600.10">
    <property type="entry name" value="DNA mismatch repair MutH/Restriction endonuclease, type II"/>
    <property type="match status" value="1"/>
</dbReference>
<comment type="caution">
    <text evidence="6">The sequence shown here is derived from an EMBL/GenBank/DDBJ whole genome shotgun (WGS) entry which is preliminary data.</text>
</comment>
<dbReference type="Proteomes" id="UP000240542">
    <property type="component" value="Unassembled WGS sequence"/>
</dbReference>
<dbReference type="GO" id="GO:0009036">
    <property type="term" value="F:type II site-specific deoxyribonuclease activity"/>
    <property type="evidence" value="ECO:0007669"/>
    <property type="project" value="InterPro"/>
</dbReference>
<keyword evidence="2 6" id="KW-0255">Endonuclease</keyword>
<accession>A0A2P8CWM5</accession>
<dbReference type="SUPFAM" id="SSF52980">
    <property type="entry name" value="Restriction endonuclease-like"/>
    <property type="match status" value="1"/>
</dbReference>
<sequence length="318" mass="35303">MHLFDIPPLGPDGPGGKPTGHGSDPELTQVAEYLRELDPDGRRIAEALRRTFDMLLDGQHTGRYRWDELYKTEKTHFGTLVEINLQREFDFAGGDDLDYLICGIEVDCKYSQKLGAWMLPLEAVGRLCLGLWASDTESRWSAGLFRATEGLLNKGGNRDSKRTLSEKGRQSVQWLFSEAQLPENALLHMPARDVAAVFAHRHGTTRVDELFRRAQGRLVRRAVVATVAQQEDYMKRVRGNGGARSNLRPEGIIILGHFSAHREIAAQLGLPEPGPGEFVSARVVRTVGQRGGTPIDGTHWKLASSNDPVEPAPRLPKV</sequence>
<dbReference type="InterPro" id="IPR037057">
    <property type="entry name" value="DNA_rep_MutH/T2_RE_sf"/>
</dbReference>
<evidence type="ECO:0000313" key="7">
    <source>
        <dbReference type="Proteomes" id="UP000240542"/>
    </source>
</evidence>
<keyword evidence="1" id="KW-0540">Nuclease</keyword>
<evidence type="ECO:0000256" key="3">
    <source>
        <dbReference type="ARBA" id="ARBA00022801"/>
    </source>
</evidence>
<organism evidence="6 7">
    <name type="scientific">Murinocardiopsis flavida</name>
    <dbReference type="NCBI Taxonomy" id="645275"/>
    <lineage>
        <taxon>Bacteria</taxon>
        <taxon>Bacillati</taxon>
        <taxon>Actinomycetota</taxon>
        <taxon>Actinomycetes</taxon>
        <taxon>Streptosporangiales</taxon>
        <taxon>Nocardiopsidaceae</taxon>
        <taxon>Murinocardiopsis</taxon>
    </lineage>
</organism>
<reference evidence="6 7" key="1">
    <citation type="submission" date="2018-03" db="EMBL/GenBank/DDBJ databases">
        <title>Genomic Encyclopedia of Archaeal and Bacterial Type Strains, Phase II (KMG-II): from individual species to whole genera.</title>
        <authorList>
            <person name="Goeker M."/>
        </authorList>
    </citation>
    <scope>NUCLEOTIDE SEQUENCE [LARGE SCALE GENOMIC DNA]</scope>
    <source>
        <strain evidence="6 7">DSM 45312</strain>
    </source>
</reference>
<evidence type="ECO:0000256" key="1">
    <source>
        <dbReference type="ARBA" id="ARBA00022722"/>
    </source>
</evidence>